<evidence type="ECO:0008006" key="12">
    <source>
        <dbReference type="Google" id="ProtNLM"/>
    </source>
</evidence>
<keyword evidence="5 7" id="KW-0472">Membrane</keyword>
<evidence type="ECO:0000256" key="3">
    <source>
        <dbReference type="ARBA" id="ARBA00022692"/>
    </source>
</evidence>
<evidence type="ECO:0000256" key="5">
    <source>
        <dbReference type="ARBA" id="ARBA00023136"/>
    </source>
</evidence>
<dbReference type="InterPro" id="IPR025857">
    <property type="entry name" value="MacB_PCD"/>
</dbReference>
<evidence type="ECO:0000259" key="9">
    <source>
        <dbReference type="Pfam" id="PF12704"/>
    </source>
</evidence>
<feature type="domain" description="ABC3 transporter permease C-terminal" evidence="8">
    <location>
        <begin position="279"/>
        <end position="390"/>
    </location>
</feature>
<dbReference type="AlphaFoldDB" id="A0A3G9FY16"/>
<evidence type="ECO:0000256" key="6">
    <source>
        <dbReference type="ARBA" id="ARBA00038076"/>
    </source>
</evidence>
<keyword evidence="3 7" id="KW-0812">Transmembrane</keyword>
<feature type="domain" description="MacB-like periplasmic core" evidence="9">
    <location>
        <begin position="18"/>
        <end position="247"/>
    </location>
</feature>
<accession>A0A3G9FY16</accession>
<dbReference type="GO" id="GO:0022857">
    <property type="term" value="F:transmembrane transporter activity"/>
    <property type="evidence" value="ECO:0007669"/>
    <property type="project" value="TreeGrafter"/>
</dbReference>
<sequence length="401" mass="42213">MMFARFVLAGLWRRWGSTALTLLIGACGLAGLILILWAQTALPEAVKARISETDMVVGPKASGLDLSLCCALHQTPAPGLVSLNSVEARLSEPDLKPYIRASVPIALGDSVEGIRIVWTRPDIVGFYHTRLAQGRLWTQPMQMVAGAQAAKTLNLRLGQTLGSSHGLAGEGEAHAARYTVTGILAPTGGVIDHLLLSDLGSIARVHAHGPDADDHDHAEATDGHHVNAVLVSFTSPVALAAAPALINQSDTLSAASPQLELARLLSLVRPVIYIATGLFVAIGAFGALVLTLSLVQALNRRARDLTLLRFMGATSLDLSLICLAEALLIVHAALMLGVGLSLLGQSALTHVLSAYGLSPRPDVPVDQWPWLYGAALLTACLSALVPALRLALTRDDEGFRA</sequence>
<dbReference type="PANTHER" id="PTHR30572">
    <property type="entry name" value="MEMBRANE COMPONENT OF TRANSPORTER-RELATED"/>
    <property type="match status" value="1"/>
</dbReference>
<dbReference type="EMBL" id="AP018827">
    <property type="protein sequence ID" value="BBF79992.1"/>
    <property type="molecule type" value="Genomic_DNA"/>
</dbReference>
<dbReference type="Pfam" id="PF02687">
    <property type="entry name" value="FtsX"/>
    <property type="match status" value="1"/>
</dbReference>
<dbReference type="PANTHER" id="PTHR30572:SF4">
    <property type="entry name" value="ABC TRANSPORTER PERMEASE YTRF"/>
    <property type="match status" value="1"/>
</dbReference>
<protein>
    <recommendedName>
        <fullName evidence="12">ABC3 transporter permease protein domain-containing protein</fullName>
    </recommendedName>
</protein>
<comment type="subcellular location">
    <subcellularLocation>
        <location evidence="1">Cell membrane</location>
        <topology evidence="1">Multi-pass membrane protein</topology>
    </subcellularLocation>
</comment>
<evidence type="ECO:0000313" key="10">
    <source>
        <dbReference type="EMBL" id="BBF79992.1"/>
    </source>
</evidence>
<dbReference type="Proteomes" id="UP000278756">
    <property type="component" value="Chromosome 1"/>
</dbReference>
<organism evidence="10 11">
    <name type="scientific">Asticcacaulis excentricus</name>
    <dbReference type="NCBI Taxonomy" id="78587"/>
    <lineage>
        <taxon>Bacteria</taxon>
        <taxon>Pseudomonadati</taxon>
        <taxon>Pseudomonadota</taxon>
        <taxon>Alphaproteobacteria</taxon>
        <taxon>Caulobacterales</taxon>
        <taxon>Caulobacteraceae</taxon>
        <taxon>Asticcacaulis</taxon>
    </lineage>
</organism>
<evidence type="ECO:0000256" key="7">
    <source>
        <dbReference type="SAM" id="Phobius"/>
    </source>
</evidence>
<comment type="similarity">
    <text evidence="6">Belongs to the ABC-4 integral membrane protein family.</text>
</comment>
<dbReference type="OrthoDB" id="9784014at2"/>
<dbReference type="GO" id="GO:0005886">
    <property type="term" value="C:plasma membrane"/>
    <property type="evidence" value="ECO:0007669"/>
    <property type="project" value="UniProtKB-SubCell"/>
</dbReference>
<dbReference type="PROSITE" id="PS51257">
    <property type="entry name" value="PROKAR_LIPOPROTEIN"/>
    <property type="match status" value="1"/>
</dbReference>
<feature type="transmembrane region" description="Helical" evidence="7">
    <location>
        <begin position="316"/>
        <end position="343"/>
    </location>
</feature>
<dbReference type="Pfam" id="PF12704">
    <property type="entry name" value="MacB_PCD"/>
    <property type="match status" value="1"/>
</dbReference>
<reference evidence="11" key="1">
    <citation type="journal article" date="2017" name="Biotechnol. Biofuels">
        <title>Evaluation of environmental bacterial communities as a factor affecting the growth of duckweed Lemna minor.</title>
        <authorList>
            <person name="Ishizawa H."/>
            <person name="Kuroda M."/>
            <person name="Morikawa M."/>
            <person name="Ike M."/>
        </authorList>
    </citation>
    <scope>NUCLEOTIDE SEQUENCE [LARGE SCALE GENOMIC DNA]</scope>
    <source>
        <strain evidence="11">M6</strain>
    </source>
</reference>
<dbReference type="InterPro" id="IPR050250">
    <property type="entry name" value="Macrolide_Exporter_MacB"/>
</dbReference>
<evidence type="ECO:0000259" key="8">
    <source>
        <dbReference type="Pfam" id="PF02687"/>
    </source>
</evidence>
<dbReference type="InterPro" id="IPR003838">
    <property type="entry name" value="ABC3_permease_C"/>
</dbReference>
<reference evidence="11" key="2">
    <citation type="journal article" date="2017" name="Plant Physiol. Biochem.">
        <title>Differential oxidative and antioxidative response of duckweed Lemna minor toward plant growth promoting/inhibiting bacteria.</title>
        <authorList>
            <person name="Ishizawa H."/>
            <person name="Kuroda M."/>
            <person name="Morikawa M."/>
            <person name="Ike M."/>
        </authorList>
    </citation>
    <scope>NUCLEOTIDE SEQUENCE [LARGE SCALE GENOMIC DNA]</scope>
    <source>
        <strain evidence="11">M6</strain>
    </source>
</reference>
<feature type="transmembrane region" description="Helical" evidence="7">
    <location>
        <begin position="370"/>
        <end position="392"/>
    </location>
</feature>
<dbReference type="RefSeq" id="WP_126420203.1">
    <property type="nucleotide sequence ID" value="NZ_AP018827.1"/>
</dbReference>
<evidence type="ECO:0000256" key="2">
    <source>
        <dbReference type="ARBA" id="ARBA00022475"/>
    </source>
</evidence>
<feature type="transmembrane region" description="Helical" evidence="7">
    <location>
        <begin position="271"/>
        <end position="295"/>
    </location>
</feature>
<keyword evidence="4 7" id="KW-1133">Transmembrane helix</keyword>
<keyword evidence="2" id="KW-1003">Cell membrane</keyword>
<gene>
    <name evidence="10" type="ORF">EM6_0570</name>
</gene>
<name>A0A3G9FY16_9CAUL</name>
<proteinExistence type="inferred from homology"/>
<evidence type="ECO:0000313" key="11">
    <source>
        <dbReference type="Proteomes" id="UP000278756"/>
    </source>
</evidence>
<evidence type="ECO:0000256" key="4">
    <source>
        <dbReference type="ARBA" id="ARBA00022989"/>
    </source>
</evidence>
<evidence type="ECO:0000256" key="1">
    <source>
        <dbReference type="ARBA" id="ARBA00004651"/>
    </source>
</evidence>